<dbReference type="AlphaFoldDB" id="A0A9X7BSW4"/>
<evidence type="ECO:0000313" key="2">
    <source>
        <dbReference type="Proteomes" id="UP000223366"/>
    </source>
</evidence>
<organism evidence="1 2">
    <name type="scientific">Bacillus thuringiensis</name>
    <dbReference type="NCBI Taxonomy" id="1428"/>
    <lineage>
        <taxon>Bacteria</taxon>
        <taxon>Bacillati</taxon>
        <taxon>Bacillota</taxon>
        <taxon>Bacilli</taxon>
        <taxon>Bacillales</taxon>
        <taxon>Bacillaceae</taxon>
        <taxon>Bacillus</taxon>
        <taxon>Bacillus cereus group</taxon>
    </lineage>
</organism>
<dbReference type="EMBL" id="NVDU01000003">
    <property type="protein sequence ID" value="PFV35715.1"/>
    <property type="molecule type" value="Genomic_DNA"/>
</dbReference>
<proteinExistence type="predicted"/>
<reference evidence="1 2" key="1">
    <citation type="submission" date="2017-09" db="EMBL/GenBank/DDBJ databases">
        <title>Large-scale bioinformatics analysis of Bacillus genomes uncovers conserved roles of natural products in bacterial physiology.</title>
        <authorList>
            <consortium name="Agbiome Team Llc"/>
            <person name="Bleich R.M."/>
            <person name="Grubbs K.J."/>
            <person name="Santa Maria K.C."/>
            <person name="Allen S.E."/>
            <person name="Farag S."/>
            <person name="Shank E.A."/>
            <person name="Bowers A."/>
        </authorList>
    </citation>
    <scope>NUCLEOTIDE SEQUENCE [LARGE SCALE GENOMIC DNA]</scope>
    <source>
        <strain evidence="1 2">AFS060060</strain>
    </source>
</reference>
<protein>
    <submittedName>
        <fullName evidence="1">Uncharacterized protein</fullName>
    </submittedName>
</protein>
<gene>
    <name evidence="1" type="ORF">COK99_01460</name>
</gene>
<evidence type="ECO:0000313" key="1">
    <source>
        <dbReference type="EMBL" id="PFV35715.1"/>
    </source>
</evidence>
<dbReference type="RefSeq" id="WP_098685578.1">
    <property type="nucleotide sequence ID" value="NZ_NVDU01000003.1"/>
</dbReference>
<comment type="caution">
    <text evidence="1">The sequence shown here is derived from an EMBL/GenBank/DDBJ whole genome shotgun (WGS) entry which is preliminary data.</text>
</comment>
<dbReference type="Proteomes" id="UP000223366">
    <property type="component" value="Unassembled WGS sequence"/>
</dbReference>
<sequence length="130" mass="15489">MKELSIQEQLIMDQSILIAASKYAMKISGFKEQLEQIKPELNEDMKLEKRYDIESQWFVQKEIIMLARSVTHDDELATYETLNDDMLSFKDEVNNNLDKPYYIYYKDGMMYLARLVEEESNNKEKELVEV</sequence>
<accession>A0A9X7BSW4</accession>
<name>A0A9X7BSW4_BACTU</name>